<dbReference type="CDD" id="cd11386">
    <property type="entry name" value="MCP_signal"/>
    <property type="match status" value="1"/>
</dbReference>
<dbReference type="PANTHER" id="PTHR32089">
    <property type="entry name" value="METHYL-ACCEPTING CHEMOTAXIS PROTEIN MCPB"/>
    <property type="match status" value="1"/>
</dbReference>
<evidence type="ECO:0000256" key="4">
    <source>
        <dbReference type="ARBA" id="ARBA00022989"/>
    </source>
</evidence>
<dbReference type="EMBL" id="VUNL01000008">
    <property type="protein sequence ID" value="MSV25130.1"/>
    <property type="molecule type" value="Genomic_DNA"/>
</dbReference>
<dbReference type="Proteomes" id="UP000430222">
    <property type="component" value="Unassembled WGS sequence"/>
</dbReference>
<dbReference type="SMART" id="SM00283">
    <property type="entry name" value="MA"/>
    <property type="match status" value="1"/>
</dbReference>
<evidence type="ECO:0000256" key="6">
    <source>
        <dbReference type="ARBA" id="ARBA00023224"/>
    </source>
</evidence>
<evidence type="ECO:0000259" key="10">
    <source>
        <dbReference type="PROSITE" id="PS50111"/>
    </source>
</evidence>
<evidence type="ECO:0000313" key="13">
    <source>
        <dbReference type="Proteomes" id="UP000430222"/>
    </source>
</evidence>
<dbReference type="Pfam" id="PF08269">
    <property type="entry name" value="dCache_2"/>
    <property type="match status" value="1"/>
</dbReference>
<keyword evidence="6 8" id="KW-0807">Transducer</keyword>
<dbReference type="PANTHER" id="PTHR32089:SF112">
    <property type="entry name" value="LYSOZYME-LIKE PROTEIN-RELATED"/>
    <property type="match status" value="1"/>
</dbReference>
<feature type="domain" description="HAMP" evidence="11">
    <location>
        <begin position="250"/>
        <end position="310"/>
    </location>
</feature>
<dbReference type="GO" id="GO:0005886">
    <property type="term" value="C:plasma membrane"/>
    <property type="evidence" value="ECO:0007669"/>
    <property type="project" value="UniProtKB-SubCell"/>
</dbReference>
<dbReference type="SUPFAM" id="SSF58104">
    <property type="entry name" value="Methyl-accepting chemotaxis protein (MCP) signaling domain"/>
    <property type="match status" value="1"/>
</dbReference>
<feature type="domain" description="Methyl-accepting transducer" evidence="10">
    <location>
        <begin position="329"/>
        <end position="565"/>
    </location>
</feature>
<evidence type="ECO:0000256" key="9">
    <source>
        <dbReference type="SAM" id="Phobius"/>
    </source>
</evidence>
<keyword evidence="4 9" id="KW-1133">Transmembrane helix</keyword>
<comment type="caution">
    <text evidence="12">The sequence shown here is derived from an EMBL/GenBank/DDBJ whole genome shotgun (WGS) entry which is preliminary data.</text>
</comment>
<sequence length="615" mass="66809">MYSRNGKSRNKGECGMLKITSMKTRLMLAIGGVSLISTLCIGAYFIVSTVRDNHAQLATYRTDLEESVGNQLKGETEVAYGILDEYYKKQQAGELTEEQAKKEAADRVRDLRYDGGKGYFWIDTVDGNNVVLLGRKDVEGTNRFNAKDINGYPYIQEINKSAQQEGGGFTRWTFPKPGETEPLPKYGYSIEFKPYHWVIGTGVWIDEIDAIVAQKEAKLAADLRTSVLESLGVIVLLQILLVLFSRYIGANIARPIVRTTERLGIMGTGDFRLEGEAAAEMQELASRPDELGTMAQAMQEMNEKVRALMRNVAQTAEYLAASSEELTSSAEQAADVSQSIAESIVKVAGSCSEQFDDVQTANEHTKKLTQHMQDFEGHIEETGHQVQQTSDVATAGRQDVETAVTGMQSIQTNVSHIAELIEGLGENSKQIGEIVDTIAGIAEQTNLLALNAAIEAARAGEHGRGFAVVADEVRKLAEQSQEAASEISERIGRIQSSTQEAVDAMHQGLSEVMDGTKTVQGAGTSFEGIASMVGKVAEASQAMQSSVERLTQSIGRIDAAVEEINTKSRSVADEAQTVSAATEEETASMHEIADASRKLAEQAQNLQNSIAVFKI</sequence>
<evidence type="ECO:0000256" key="5">
    <source>
        <dbReference type="ARBA" id="ARBA00023136"/>
    </source>
</evidence>
<dbReference type="InterPro" id="IPR004010">
    <property type="entry name" value="Double_Cache_2"/>
</dbReference>
<name>A0A6I2UYD0_9FIRM</name>
<keyword evidence="13" id="KW-1185">Reference proteome</keyword>
<gene>
    <name evidence="12" type="ORF">FYJ78_08030</name>
</gene>
<dbReference type="SMART" id="SM01049">
    <property type="entry name" value="Cache_2"/>
    <property type="match status" value="1"/>
</dbReference>
<keyword evidence="2" id="KW-1003">Cell membrane</keyword>
<comment type="subcellular location">
    <subcellularLocation>
        <location evidence="1">Cell membrane</location>
        <topology evidence="1">Multi-pass membrane protein</topology>
    </subcellularLocation>
</comment>
<feature type="transmembrane region" description="Helical" evidence="9">
    <location>
        <begin position="26"/>
        <end position="47"/>
    </location>
</feature>
<keyword evidence="5 9" id="KW-0472">Membrane</keyword>
<accession>A0A6I2UYD0</accession>
<comment type="similarity">
    <text evidence="7">Belongs to the methyl-accepting chemotaxis (MCP) protein family.</text>
</comment>
<evidence type="ECO:0000256" key="8">
    <source>
        <dbReference type="PROSITE-ProRule" id="PRU00284"/>
    </source>
</evidence>
<evidence type="ECO:0000256" key="3">
    <source>
        <dbReference type="ARBA" id="ARBA00022692"/>
    </source>
</evidence>
<dbReference type="InterPro" id="IPR033480">
    <property type="entry name" value="sCache_2"/>
</dbReference>
<organism evidence="12 13">
    <name type="scientific">Selenomonas montiformis</name>
    <dbReference type="NCBI Taxonomy" id="2652285"/>
    <lineage>
        <taxon>Bacteria</taxon>
        <taxon>Bacillati</taxon>
        <taxon>Bacillota</taxon>
        <taxon>Negativicutes</taxon>
        <taxon>Selenomonadales</taxon>
        <taxon>Selenomonadaceae</taxon>
        <taxon>Selenomonas</taxon>
    </lineage>
</organism>
<dbReference type="InterPro" id="IPR003660">
    <property type="entry name" value="HAMP_dom"/>
</dbReference>
<dbReference type="InterPro" id="IPR004089">
    <property type="entry name" value="MCPsignal_dom"/>
</dbReference>
<dbReference type="Gene3D" id="3.30.450.20">
    <property type="entry name" value="PAS domain"/>
    <property type="match status" value="1"/>
</dbReference>
<reference evidence="12 13" key="1">
    <citation type="submission" date="2019-08" db="EMBL/GenBank/DDBJ databases">
        <title>In-depth cultivation of the pig gut microbiome towards novel bacterial diversity and tailored functional studies.</title>
        <authorList>
            <person name="Wylensek D."/>
            <person name="Hitch T.C.A."/>
            <person name="Clavel T."/>
        </authorList>
    </citation>
    <scope>NUCLEOTIDE SEQUENCE [LARGE SCALE GENOMIC DNA]</scope>
    <source>
        <strain evidence="13">WCA-380-WT-3B3</strain>
    </source>
</reference>
<dbReference type="GO" id="GO:0007165">
    <property type="term" value="P:signal transduction"/>
    <property type="evidence" value="ECO:0007669"/>
    <property type="project" value="UniProtKB-KW"/>
</dbReference>
<proteinExistence type="inferred from homology"/>
<dbReference type="AlphaFoldDB" id="A0A6I2UYD0"/>
<dbReference type="PROSITE" id="PS50111">
    <property type="entry name" value="CHEMOTAXIS_TRANSDUC_2"/>
    <property type="match status" value="1"/>
</dbReference>
<keyword evidence="3 9" id="KW-0812">Transmembrane</keyword>
<evidence type="ECO:0000259" key="11">
    <source>
        <dbReference type="PROSITE" id="PS50885"/>
    </source>
</evidence>
<evidence type="ECO:0000256" key="7">
    <source>
        <dbReference type="ARBA" id="ARBA00029447"/>
    </source>
</evidence>
<evidence type="ECO:0000256" key="1">
    <source>
        <dbReference type="ARBA" id="ARBA00004651"/>
    </source>
</evidence>
<dbReference type="PROSITE" id="PS50885">
    <property type="entry name" value="HAMP"/>
    <property type="match status" value="1"/>
</dbReference>
<dbReference type="Pfam" id="PF00015">
    <property type="entry name" value="MCPsignal"/>
    <property type="match status" value="1"/>
</dbReference>
<dbReference type="Gene3D" id="1.10.8.500">
    <property type="entry name" value="HAMP domain in histidine kinase"/>
    <property type="match status" value="1"/>
</dbReference>
<evidence type="ECO:0000256" key="2">
    <source>
        <dbReference type="ARBA" id="ARBA00022475"/>
    </source>
</evidence>
<protein>
    <submittedName>
        <fullName evidence="12">Methyl-accepting chemotaxis protein</fullName>
    </submittedName>
</protein>
<evidence type="ECO:0000313" key="12">
    <source>
        <dbReference type="EMBL" id="MSV25130.1"/>
    </source>
</evidence>
<dbReference type="Gene3D" id="1.10.287.950">
    <property type="entry name" value="Methyl-accepting chemotaxis protein"/>
    <property type="match status" value="1"/>
</dbReference>